<proteinExistence type="predicted"/>
<gene>
    <name evidence="2" type="ORF">FXF65_01290</name>
</gene>
<evidence type="ECO:0000313" key="3">
    <source>
        <dbReference type="Proteomes" id="UP000322634"/>
    </source>
</evidence>
<dbReference type="Pfam" id="PF13462">
    <property type="entry name" value="Thioredoxin_4"/>
    <property type="match status" value="1"/>
</dbReference>
<dbReference type="Proteomes" id="UP000322634">
    <property type="component" value="Unassembled WGS sequence"/>
</dbReference>
<dbReference type="OrthoDB" id="4135024at2"/>
<reference evidence="2 3" key="1">
    <citation type="submission" date="2019-08" db="EMBL/GenBank/DDBJ databases">
        <title>Actinomadura sp. nov. CYP1-5 isolated from mountain soil.</title>
        <authorList>
            <person name="Songsumanus A."/>
            <person name="Kuncharoen N."/>
            <person name="Kudo T."/>
            <person name="Yuki M."/>
            <person name="Igarashi Y."/>
            <person name="Tanasupawat S."/>
        </authorList>
    </citation>
    <scope>NUCLEOTIDE SEQUENCE [LARGE SCALE GENOMIC DNA]</scope>
    <source>
        <strain evidence="2 3">GKU157</strain>
    </source>
</reference>
<sequence length="278" mass="29704">MPPPGIRPAQPFPVPKFPFPRAGECAVNRARGRLAAVLLAVVLGAAVGGCDGSGSDRTSARPVPSYAAITDVPESLSLDGTTVTVGNPAALVLVHLYEDPRCPTCKAFETIGGGPVLRDWVVQGKARADYTMASFLDGRLGGHGSEKAVNALRAAFEQKKFAEYHEVLYQNQPEETVDGFTTARLLELAGKVEGLRGPAFDSAVKTMKYRNFVDTAQVAYVRAGRRGGNGPGTPTLEIDGIRVPDETYNSLFDKTAFTQILTRVYAVIARETPKPARA</sequence>
<keyword evidence="3" id="KW-1185">Reference proteome</keyword>
<dbReference type="InterPro" id="IPR036249">
    <property type="entry name" value="Thioredoxin-like_sf"/>
</dbReference>
<dbReference type="Gene3D" id="3.40.30.10">
    <property type="entry name" value="Glutaredoxin"/>
    <property type="match status" value="1"/>
</dbReference>
<evidence type="ECO:0000259" key="1">
    <source>
        <dbReference type="Pfam" id="PF13462"/>
    </source>
</evidence>
<comment type="caution">
    <text evidence="2">The sequence shown here is derived from an EMBL/GenBank/DDBJ whole genome shotgun (WGS) entry which is preliminary data.</text>
</comment>
<organism evidence="2 3">
    <name type="scientific">Actinomadura syzygii</name>
    <dbReference type="NCBI Taxonomy" id="1427538"/>
    <lineage>
        <taxon>Bacteria</taxon>
        <taxon>Bacillati</taxon>
        <taxon>Actinomycetota</taxon>
        <taxon>Actinomycetes</taxon>
        <taxon>Streptosporangiales</taxon>
        <taxon>Thermomonosporaceae</taxon>
        <taxon>Actinomadura</taxon>
    </lineage>
</organism>
<accession>A0A5D0UKD9</accession>
<name>A0A5D0UKD9_9ACTN</name>
<protein>
    <submittedName>
        <fullName evidence="2">Thioredoxin domain-containing protein</fullName>
    </submittedName>
</protein>
<dbReference type="EMBL" id="VSFF01000001">
    <property type="protein sequence ID" value="TYC18427.1"/>
    <property type="molecule type" value="Genomic_DNA"/>
</dbReference>
<dbReference type="SUPFAM" id="SSF52833">
    <property type="entry name" value="Thioredoxin-like"/>
    <property type="match status" value="1"/>
</dbReference>
<feature type="domain" description="Thioredoxin-like fold" evidence="1">
    <location>
        <begin position="80"/>
        <end position="246"/>
    </location>
</feature>
<dbReference type="AlphaFoldDB" id="A0A5D0UKD9"/>
<dbReference type="InterPro" id="IPR012336">
    <property type="entry name" value="Thioredoxin-like_fold"/>
</dbReference>
<evidence type="ECO:0000313" key="2">
    <source>
        <dbReference type="EMBL" id="TYC18427.1"/>
    </source>
</evidence>